<accession>A0A4V1IPS7</accession>
<dbReference type="InterPro" id="IPR043597">
    <property type="entry name" value="TPH_dom"/>
</dbReference>
<proteinExistence type="inferred from homology"/>
<feature type="non-terminal residue" evidence="10">
    <location>
        <position position="1"/>
    </location>
</feature>
<dbReference type="Pfam" id="PF13868">
    <property type="entry name" value="TPH"/>
    <property type="match status" value="1"/>
</dbReference>
<feature type="coiled-coil region" evidence="7">
    <location>
        <begin position="167"/>
        <end position="198"/>
    </location>
</feature>
<reference evidence="11" key="1">
    <citation type="journal article" date="2018" name="Nat. Microbiol.">
        <title>Leveraging single-cell genomics to expand the fungal tree of life.</title>
        <authorList>
            <person name="Ahrendt S.R."/>
            <person name="Quandt C.A."/>
            <person name="Ciobanu D."/>
            <person name="Clum A."/>
            <person name="Salamov A."/>
            <person name="Andreopoulos B."/>
            <person name="Cheng J.F."/>
            <person name="Woyke T."/>
            <person name="Pelin A."/>
            <person name="Henrissat B."/>
            <person name="Reynolds N.K."/>
            <person name="Benny G.L."/>
            <person name="Smith M.E."/>
            <person name="James T.Y."/>
            <person name="Grigoriev I.V."/>
        </authorList>
    </citation>
    <scope>NUCLEOTIDE SEQUENCE [LARGE SCALE GENOMIC DNA]</scope>
</reference>
<sequence length="334" mass="40099">KKYFDDLWEVDRQKKIEREEEDRQRQYTMNKAMMATLEEQIHMLKLQAQEEERLKLEEAELMVRSPCHFPQARKRNSPAFPSLSPTDSHPPHLQRQDHATRLLQESRAALQKAHAQRAIRRDLDRFNAQKIAQRAREVAEALEMDLRIVNEFASMDETEKAARNSRKEELRKEVALYRQHLEEQKRVEAERAREVEKAYQVEGEKLWEKRTEKWKREQRARDRLMEEVIAGRQEQLRYSLDQIRIQREQTREEKAELEKQIALAEAEEERKQAERHRVALEYRDALVVQVELVEEKKREEKARAQEEGAAEEMAEVRYRQLLVQETDRAANMPR</sequence>
<evidence type="ECO:0000313" key="11">
    <source>
        <dbReference type="Proteomes" id="UP000269721"/>
    </source>
</evidence>
<organism evidence="10 11">
    <name type="scientific">Blyttiomyces helicus</name>
    <dbReference type="NCBI Taxonomy" id="388810"/>
    <lineage>
        <taxon>Eukaryota</taxon>
        <taxon>Fungi</taxon>
        <taxon>Fungi incertae sedis</taxon>
        <taxon>Chytridiomycota</taxon>
        <taxon>Chytridiomycota incertae sedis</taxon>
        <taxon>Chytridiomycetes</taxon>
        <taxon>Chytridiomycetes incertae sedis</taxon>
        <taxon>Blyttiomyces</taxon>
    </lineage>
</organism>
<dbReference type="EMBL" id="ML000500">
    <property type="protein sequence ID" value="RKO84097.1"/>
    <property type="molecule type" value="Genomic_DNA"/>
</dbReference>
<feature type="region of interest" description="Disordered" evidence="8">
    <location>
        <begin position="69"/>
        <end position="94"/>
    </location>
</feature>
<evidence type="ECO:0000256" key="8">
    <source>
        <dbReference type="SAM" id="MobiDB-lite"/>
    </source>
</evidence>
<dbReference type="PANTHER" id="PTHR31183">
    <property type="entry name" value="TRICHOPLEIN KERATIN FILAMENT-BINDING PROTEIN FAMILY MEMBER"/>
    <property type="match status" value="1"/>
</dbReference>
<keyword evidence="3" id="KW-0969">Cilium</keyword>
<evidence type="ECO:0000313" key="10">
    <source>
        <dbReference type="EMBL" id="RKO84097.1"/>
    </source>
</evidence>
<keyword evidence="4" id="KW-0966">Cell projection</keyword>
<evidence type="ECO:0000256" key="3">
    <source>
        <dbReference type="ARBA" id="ARBA00023069"/>
    </source>
</evidence>
<evidence type="ECO:0000259" key="9">
    <source>
        <dbReference type="Pfam" id="PF13868"/>
    </source>
</evidence>
<dbReference type="GO" id="GO:0005929">
    <property type="term" value="C:cilium"/>
    <property type="evidence" value="ECO:0007669"/>
    <property type="project" value="UniProtKB-SubCell"/>
</dbReference>
<name>A0A4V1IPS7_9FUNG</name>
<dbReference type="OrthoDB" id="75950at2759"/>
<gene>
    <name evidence="10" type="ORF">BDK51DRAFT_33193</name>
</gene>
<keyword evidence="2 7" id="KW-0175">Coiled coil</keyword>
<dbReference type="AlphaFoldDB" id="A0A4V1IPS7"/>
<dbReference type="InterPro" id="IPR043596">
    <property type="entry name" value="CFAP53/TCHP"/>
</dbReference>
<keyword evidence="11" id="KW-1185">Reference proteome</keyword>
<dbReference type="PANTHER" id="PTHR31183:SF1">
    <property type="entry name" value="CILIA- AND FLAGELLA-ASSOCIATED PROTEIN 53"/>
    <property type="match status" value="1"/>
</dbReference>
<comment type="subcellular location">
    <subcellularLocation>
        <location evidence="1">Cell projection</location>
        <location evidence="1">Cilium</location>
    </subcellularLocation>
</comment>
<protein>
    <recommendedName>
        <fullName evidence="6">Cilia- and flagella-associated protein 53</fullName>
    </recommendedName>
</protein>
<feature type="coiled-coil region" evidence="7">
    <location>
        <begin position="240"/>
        <end position="307"/>
    </location>
</feature>
<evidence type="ECO:0000256" key="7">
    <source>
        <dbReference type="SAM" id="Coils"/>
    </source>
</evidence>
<comment type="similarity">
    <text evidence="5">Belongs to the CFAP53 family.</text>
</comment>
<evidence type="ECO:0000256" key="6">
    <source>
        <dbReference type="ARBA" id="ARBA00033773"/>
    </source>
</evidence>
<evidence type="ECO:0000256" key="1">
    <source>
        <dbReference type="ARBA" id="ARBA00004138"/>
    </source>
</evidence>
<dbReference type="Proteomes" id="UP000269721">
    <property type="component" value="Unassembled WGS sequence"/>
</dbReference>
<evidence type="ECO:0000256" key="5">
    <source>
        <dbReference type="ARBA" id="ARBA00033747"/>
    </source>
</evidence>
<evidence type="ECO:0000256" key="4">
    <source>
        <dbReference type="ARBA" id="ARBA00023273"/>
    </source>
</evidence>
<feature type="domain" description="Trichohyalin-plectin-homology" evidence="9">
    <location>
        <begin position="104"/>
        <end position="327"/>
    </location>
</feature>
<evidence type="ECO:0000256" key="2">
    <source>
        <dbReference type="ARBA" id="ARBA00023054"/>
    </source>
</evidence>